<sequence length="162" mass="17838">MSLHFIQLNKMDPASAIGLTGAIIGAVDVISRSISSLMDLQSRYKSADLKVSLLIGQLSTLKAALNQIAELIDANLVAVPRHQQLVDDLKTSVDCCEAVICALNDRLCSLHRNEVNGLDTLNKVRFVCDEKTMDYYQNLLGNQINALSLFLTALQWSDTILF</sequence>
<organism evidence="1 2">
    <name type="scientific">Cenococcum geophilum 1.58</name>
    <dbReference type="NCBI Taxonomy" id="794803"/>
    <lineage>
        <taxon>Eukaryota</taxon>
        <taxon>Fungi</taxon>
        <taxon>Dikarya</taxon>
        <taxon>Ascomycota</taxon>
        <taxon>Pezizomycotina</taxon>
        <taxon>Dothideomycetes</taxon>
        <taxon>Pleosporomycetidae</taxon>
        <taxon>Gloniales</taxon>
        <taxon>Gloniaceae</taxon>
        <taxon>Cenococcum</taxon>
    </lineage>
</organism>
<proteinExistence type="predicted"/>
<gene>
    <name evidence="1" type="ORF">K441DRAFT_739802</name>
</gene>
<protein>
    <submittedName>
        <fullName evidence="1">Uncharacterized protein</fullName>
    </submittedName>
</protein>
<keyword evidence="2" id="KW-1185">Reference proteome</keyword>
<dbReference type="EMBL" id="KV748249">
    <property type="protein sequence ID" value="OCK88096.1"/>
    <property type="molecule type" value="Genomic_DNA"/>
</dbReference>
<evidence type="ECO:0000313" key="2">
    <source>
        <dbReference type="Proteomes" id="UP000250078"/>
    </source>
</evidence>
<reference evidence="1 2" key="1">
    <citation type="journal article" date="2016" name="Nat. Commun.">
        <title>Ectomycorrhizal ecology is imprinted in the genome of the dominant symbiotic fungus Cenococcum geophilum.</title>
        <authorList>
            <consortium name="DOE Joint Genome Institute"/>
            <person name="Peter M."/>
            <person name="Kohler A."/>
            <person name="Ohm R.A."/>
            <person name="Kuo A."/>
            <person name="Krutzmann J."/>
            <person name="Morin E."/>
            <person name="Arend M."/>
            <person name="Barry K.W."/>
            <person name="Binder M."/>
            <person name="Choi C."/>
            <person name="Clum A."/>
            <person name="Copeland A."/>
            <person name="Grisel N."/>
            <person name="Haridas S."/>
            <person name="Kipfer T."/>
            <person name="LaButti K."/>
            <person name="Lindquist E."/>
            <person name="Lipzen A."/>
            <person name="Maire R."/>
            <person name="Meier B."/>
            <person name="Mihaltcheva S."/>
            <person name="Molinier V."/>
            <person name="Murat C."/>
            <person name="Poggeler S."/>
            <person name="Quandt C.A."/>
            <person name="Sperisen C."/>
            <person name="Tritt A."/>
            <person name="Tisserant E."/>
            <person name="Crous P.W."/>
            <person name="Henrissat B."/>
            <person name="Nehls U."/>
            <person name="Egli S."/>
            <person name="Spatafora J.W."/>
            <person name="Grigoriev I.V."/>
            <person name="Martin F.M."/>
        </authorList>
    </citation>
    <scope>NUCLEOTIDE SEQUENCE [LARGE SCALE GENOMIC DNA]</scope>
    <source>
        <strain evidence="1 2">1.58</strain>
    </source>
</reference>
<evidence type="ECO:0000313" key="1">
    <source>
        <dbReference type="EMBL" id="OCK88096.1"/>
    </source>
</evidence>
<dbReference type="Proteomes" id="UP000250078">
    <property type="component" value="Unassembled WGS sequence"/>
</dbReference>
<name>A0ACC8ENX6_9PEZI</name>
<accession>A0ACC8ENX6</accession>